<accession>A0A6C0H8R7</accession>
<protein>
    <submittedName>
        <fullName evidence="1">Uncharacterized protein</fullName>
    </submittedName>
</protein>
<dbReference type="EMBL" id="MN739897">
    <property type="protein sequence ID" value="QHT76505.1"/>
    <property type="molecule type" value="Genomic_DNA"/>
</dbReference>
<sequence>MEDRKQHTKVIIEKINNYRKLIVNDIIRYPIDKIDDYKTVYHIDIVHPFLCRYVIKRVQFDDELLINYYKKYDNIKPNLGMFIYNVLYNTINDTDSLGGGEIRSMFESFDKSTKSYIDLDYFINYSTNNMELIIDNLDNPNYTLTLRHLMELLDFKIFVIYYLIYGNSNLQITDIKIYTNQGMQKPSITFEYDIDGFPFKTDINNKHYAGLCSTDMHMHANTPCRECCDFETNGLRLYRKDKFTIEMFRPYNVVPNPIKKFLYNTIPPQYIIKNLLNNTKFIKLPKETFILISKFVGNMYTYQIIYCITKKQTFSSHVLCTNNYECPNGKYYKEDGILNCSICSPVLYKALSRKEKKEQKGYKIINIECDKNFCADSLVYDKKYVFLNMDYFIRRHKEMSNYNHNFIKFEKYLTRMCKVYYIYKPSFINENYNAYHRYIQLGNMYKPGTTYGIGVVANINKNPNLQYYNQNEYYNIKVERNKLSNYKYLEQKEKIYNKCQKNKNTNIQCKCKICMKTKRDKKLSHRIDNYKINHLFSNDD</sequence>
<reference evidence="1" key="1">
    <citation type="journal article" date="2020" name="Nature">
        <title>Giant virus diversity and host interactions through global metagenomics.</title>
        <authorList>
            <person name="Schulz F."/>
            <person name="Roux S."/>
            <person name="Paez-Espino D."/>
            <person name="Jungbluth S."/>
            <person name="Walsh D.A."/>
            <person name="Denef V.J."/>
            <person name="McMahon K.D."/>
            <person name="Konstantinidis K.T."/>
            <person name="Eloe-Fadrosh E.A."/>
            <person name="Kyrpides N.C."/>
            <person name="Woyke T."/>
        </authorList>
    </citation>
    <scope>NUCLEOTIDE SEQUENCE</scope>
    <source>
        <strain evidence="1">GVMAG-M-3300023179-82</strain>
    </source>
</reference>
<dbReference type="AlphaFoldDB" id="A0A6C0H8R7"/>
<name>A0A6C0H8R7_9ZZZZ</name>
<evidence type="ECO:0000313" key="1">
    <source>
        <dbReference type="EMBL" id="QHT76505.1"/>
    </source>
</evidence>
<organism evidence="1">
    <name type="scientific">viral metagenome</name>
    <dbReference type="NCBI Taxonomy" id="1070528"/>
    <lineage>
        <taxon>unclassified sequences</taxon>
        <taxon>metagenomes</taxon>
        <taxon>organismal metagenomes</taxon>
    </lineage>
</organism>
<proteinExistence type="predicted"/>